<dbReference type="AlphaFoldDB" id="A0A077NTF5"/>
<proteinExistence type="predicted"/>
<dbReference type="EMBL" id="CBSX010000103">
    <property type="protein sequence ID" value="CDH05477.1"/>
    <property type="molecule type" value="Genomic_DNA"/>
</dbReference>
<gene>
    <name evidence="1" type="ORF">XBO1_1910027</name>
</gene>
<reference evidence="1" key="1">
    <citation type="submission" date="2013-07" db="EMBL/GenBank/DDBJ databases">
        <title>Sub-species coevolution in mutualistic symbiosis.</title>
        <authorList>
            <person name="Murfin K."/>
            <person name="Klassen J."/>
            <person name="Lee M."/>
            <person name="Forst S."/>
            <person name="Stock P."/>
            <person name="Goodrich-Blair H."/>
        </authorList>
    </citation>
    <scope>NUCLEOTIDE SEQUENCE [LARGE SCALE GENOMIC DNA]</scope>
    <source>
        <strain evidence="1">Oregonense</strain>
    </source>
</reference>
<dbReference type="HOGENOM" id="CLU_2290593_0_0_6"/>
<protein>
    <submittedName>
        <fullName evidence="1">Uncharacterized protein</fullName>
    </submittedName>
</protein>
<accession>A0A077NTF5</accession>
<evidence type="ECO:0000313" key="1">
    <source>
        <dbReference type="EMBL" id="CDH05477.1"/>
    </source>
</evidence>
<organism evidence="1">
    <name type="scientific">Xenorhabdus bovienii str. oregonense</name>
    <dbReference type="NCBI Taxonomy" id="1398202"/>
    <lineage>
        <taxon>Bacteria</taxon>
        <taxon>Pseudomonadati</taxon>
        <taxon>Pseudomonadota</taxon>
        <taxon>Gammaproteobacteria</taxon>
        <taxon>Enterobacterales</taxon>
        <taxon>Morganellaceae</taxon>
        <taxon>Xenorhabdus</taxon>
    </lineage>
</organism>
<name>A0A077NTF5_XENBV</name>
<comment type="caution">
    <text evidence="1">The sequence shown here is derived from an EMBL/GenBank/DDBJ whole genome shotgun (WGS) entry which is preliminary data.</text>
</comment>
<sequence>MQKTHSDIPFIPPTCPDVSGQSFYYQRQQDTEMNITPIGVLALQYCHKQLPLTVLRSRAGFYIGTLDEGEPCSRESVEYFAHCEQAEFALKKGCWTQRKLV</sequence>
<dbReference type="Proteomes" id="UP000028483">
    <property type="component" value="Unassembled WGS sequence"/>
</dbReference>